<evidence type="ECO:0008006" key="4">
    <source>
        <dbReference type="Google" id="ProtNLM"/>
    </source>
</evidence>
<evidence type="ECO:0000256" key="1">
    <source>
        <dbReference type="SAM" id="MobiDB-lite"/>
    </source>
</evidence>
<feature type="compositionally biased region" description="Low complexity" evidence="1">
    <location>
        <begin position="160"/>
        <end position="172"/>
    </location>
</feature>
<dbReference type="EMBL" id="CP013652">
    <property type="protein sequence ID" value="ALS21007.1"/>
    <property type="molecule type" value="Genomic_DNA"/>
</dbReference>
<evidence type="ECO:0000313" key="2">
    <source>
        <dbReference type="EMBL" id="ALS21007.1"/>
    </source>
</evidence>
<feature type="compositionally biased region" description="Low complexity" evidence="1">
    <location>
        <begin position="182"/>
        <end position="193"/>
    </location>
</feature>
<dbReference type="KEGG" id="pnp:IJ22_06220"/>
<protein>
    <recommendedName>
        <fullName evidence="4">DUF4247 domain-containing protein</fullName>
    </recommendedName>
</protein>
<gene>
    <name evidence="2" type="ORF">IJ22_06220</name>
</gene>
<reference evidence="3" key="1">
    <citation type="submission" date="2015-12" db="EMBL/GenBank/DDBJ databases">
        <title>Complete genome sequences of two moderately thermophilic Paenibacillus species.</title>
        <authorList>
            <person name="Butler R.III."/>
            <person name="Wang J."/>
            <person name="Stark B.C."/>
            <person name="Pombert J.-F."/>
        </authorList>
    </citation>
    <scope>NUCLEOTIDE SEQUENCE [LARGE SCALE GENOMIC DNA]</scope>
    <source>
        <strain evidence="3">32O-Y</strain>
    </source>
</reference>
<dbReference type="PROSITE" id="PS51257">
    <property type="entry name" value="PROKAR_LIPOPROTEIN"/>
    <property type="match status" value="1"/>
</dbReference>
<dbReference type="Proteomes" id="UP000061660">
    <property type="component" value="Chromosome"/>
</dbReference>
<dbReference type="PATRIC" id="fig|162209.4.peg.661"/>
<accession>A0A0U2MUB5</accession>
<evidence type="ECO:0000313" key="3">
    <source>
        <dbReference type="Proteomes" id="UP000061660"/>
    </source>
</evidence>
<dbReference type="Pfam" id="PF14042">
    <property type="entry name" value="DUF4247"/>
    <property type="match status" value="1"/>
</dbReference>
<sequence precursor="true">MMSRISKWLAVVLVFALLGGCGDASNYIKENYSLIDVQGQGKSTAKIYSEEGKNVPTVAKELADQEPPLEISKEDENQMFLVYDNKIINIQKDKENENTTLVQLDSIEYAKEHYDSSFLQGYVAASLLQSLFGSVWSGDSGGYRGYTSTKRYEDYGKHQSAPAPSSTTAPSTSERKGTFTTSPSKSVSGSSQSIRRNDGSTKNYKTPSRITGSKPGTSIRSGSFKRR</sequence>
<name>A0A0U2MUB5_9BACL</name>
<feature type="region of interest" description="Disordered" evidence="1">
    <location>
        <begin position="155"/>
        <end position="227"/>
    </location>
</feature>
<reference evidence="2 3" key="2">
    <citation type="journal article" date="2016" name="Genome Announc.">
        <title>Complete Genome Sequences of Two Interactive Moderate Thermophiles, Paenibacillus napthalenovorans 32O-Y and Paenibacillus sp. 32O-W.</title>
        <authorList>
            <person name="Butler R.R.III."/>
            <person name="Wang J."/>
            <person name="Stark B.C."/>
            <person name="Pombert J.F."/>
        </authorList>
    </citation>
    <scope>NUCLEOTIDE SEQUENCE [LARGE SCALE GENOMIC DNA]</scope>
    <source>
        <strain evidence="2 3">32O-Y</strain>
    </source>
</reference>
<dbReference type="InterPro" id="IPR025341">
    <property type="entry name" value="DUF4247"/>
</dbReference>
<dbReference type="RefSeq" id="WP_235594241.1">
    <property type="nucleotide sequence ID" value="NZ_CP013652.1"/>
</dbReference>
<dbReference type="AlphaFoldDB" id="A0A0U2MUB5"/>
<keyword evidence="3" id="KW-1185">Reference proteome</keyword>
<dbReference type="STRING" id="162209.IJ22_06220"/>
<organism evidence="2 3">
    <name type="scientific">Paenibacillus naphthalenovorans</name>
    <dbReference type="NCBI Taxonomy" id="162209"/>
    <lineage>
        <taxon>Bacteria</taxon>
        <taxon>Bacillati</taxon>
        <taxon>Bacillota</taxon>
        <taxon>Bacilli</taxon>
        <taxon>Bacillales</taxon>
        <taxon>Paenibacillaceae</taxon>
        <taxon>Paenibacillus</taxon>
    </lineage>
</organism>
<proteinExistence type="predicted"/>
<feature type="compositionally biased region" description="Polar residues" evidence="1">
    <location>
        <begin position="200"/>
        <end position="221"/>
    </location>
</feature>